<keyword evidence="1" id="KW-0812">Transmembrane</keyword>
<name>A0A8W7P161_ANOCL</name>
<reference evidence="2" key="1">
    <citation type="submission" date="2022-08" db="UniProtKB">
        <authorList>
            <consortium name="EnsemblMetazoa"/>
        </authorList>
    </citation>
    <scope>IDENTIFICATION</scope>
</reference>
<feature type="transmembrane region" description="Helical" evidence="1">
    <location>
        <begin position="101"/>
        <end position="120"/>
    </location>
</feature>
<feature type="transmembrane region" description="Helical" evidence="1">
    <location>
        <begin position="132"/>
        <end position="155"/>
    </location>
</feature>
<keyword evidence="1" id="KW-1133">Transmembrane helix</keyword>
<dbReference type="Proteomes" id="UP000075882">
    <property type="component" value="Unassembled WGS sequence"/>
</dbReference>
<protein>
    <submittedName>
        <fullName evidence="2">Uncharacterized protein</fullName>
    </submittedName>
</protein>
<sequence length="215" mass="23063">MKQVKVQLEKERKNMALGVDAPHLVGSKTVAKVKISHTSLLGSYFLRAASCARISAAVIGRFSFLPSAGLGGSVVPFCVVVTGAAGPVPFSAIFPTAAPSVTVSTFFVSSMIFSISFGSFASARGSITSRRVSFGTVLISSTTFLCVSVVMFCPFTSMMRSPWRRPADSAGDPSSTLPMYWPGRPFSACRLNPYPSKSARFTTWQRRASYFGVKK</sequence>
<keyword evidence="1" id="KW-0472">Membrane</keyword>
<organism evidence="2">
    <name type="scientific">Anopheles coluzzii</name>
    <name type="common">African malaria mosquito</name>
    <dbReference type="NCBI Taxonomy" id="1518534"/>
    <lineage>
        <taxon>Eukaryota</taxon>
        <taxon>Metazoa</taxon>
        <taxon>Ecdysozoa</taxon>
        <taxon>Arthropoda</taxon>
        <taxon>Hexapoda</taxon>
        <taxon>Insecta</taxon>
        <taxon>Pterygota</taxon>
        <taxon>Neoptera</taxon>
        <taxon>Endopterygota</taxon>
        <taxon>Diptera</taxon>
        <taxon>Nematocera</taxon>
        <taxon>Culicoidea</taxon>
        <taxon>Culicidae</taxon>
        <taxon>Anophelinae</taxon>
        <taxon>Anopheles</taxon>
    </lineage>
</organism>
<dbReference type="EnsemblMetazoa" id="ACOM023462-RA">
    <property type="protein sequence ID" value="ACOM023462-PA.1"/>
    <property type="gene ID" value="ACOM023462"/>
</dbReference>
<feature type="transmembrane region" description="Helical" evidence="1">
    <location>
        <begin position="70"/>
        <end position="94"/>
    </location>
</feature>
<accession>A0A8W7P161</accession>
<proteinExistence type="predicted"/>
<evidence type="ECO:0000313" key="2">
    <source>
        <dbReference type="EnsemblMetazoa" id="ACOM023462-PA.1"/>
    </source>
</evidence>
<dbReference type="AlphaFoldDB" id="A0A8W7P161"/>
<evidence type="ECO:0000256" key="1">
    <source>
        <dbReference type="SAM" id="Phobius"/>
    </source>
</evidence>